<protein>
    <submittedName>
        <fullName evidence="2">Uncharacterized protein</fullName>
    </submittedName>
</protein>
<evidence type="ECO:0000256" key="1">
    <source>
        <dbReference type="SAM" id="SignalP"/>
    </source>
</evidence>
<keyword evidence="1" id="KW-0732">Signal</keyword>
<dbReference type="Proteomes" id="UP000007879">
    <property type="component" value="Unassembled WGS sequence"/>
</dbReference>
<dbReference type="EnsemblMetazoa" id="XM_019997333.1">
    <property type="protein sequence ID" value="XP_019852892.1"/>
    <property type="gene ID" value="LOC109582574"/>
</dbReference>
<feature type="signal peptide" evidence="1">
    <location>
        <begin position="1"/>
        <end position="23"/>
    </location>
</feature>
<evidence type="ECO:0000313" key="3">
    <source>
        <dbReference type="Proteomes" id="UP000007879"/>
    </source>
</evidence>
<gene>
    <name evidence="2" type="primary">109582574</name>
</gene>
<keyword evidence="3" id="KW-1185">Reference proteome</keyword>
<reference evidence="3" key="1">
    <citation type="journal article" date="2010" name="Nature">
        <title>The Amphimedon queenslandica genome and the evolution of animal complexity.</title>
        <authorList>
            <person name="Srivastava M."/>
            <person name="Simakov O."/>
            <person name="Chapman J."/>
            <person name="Fahey B."/>
            <person name="Gauthier M.E."/>
            <person name="Mitros T."/>
            <person name="Richards G.S."/>
            <person name="Conaco C."/>
            <person name="Dacre M."/>
            <person name="Hellsten U."/>
            <person name="Larroux C."/>
            <person name="Putnam N.H."/>
            <person name="Stanke M."/>
            <person name="Adamska M."/>
            <person name="Darling A."/>
            <person name="Degnan S.M."/>
            <person name="Oakley T.H."/>
            <person name="Plachetzki D.C."/>
            <person name="Zhai Y."/>
            <person name="Adamski M."/>
            <person name="Calcino A."/>
            <person name="Cummins S.F."/>
            <person name="Goodstein D.M."/>
            <person name="Harris C."/>
            <person name="Jackson D.J."/>
            <person name="Leys S.P."/>
            <person name="Shu S."/>
            <person name="Woodcroft B.J."/>
            <person name="Vervoort M."/>
            <person name="Kosik K.S."/>
            <person name="Manning G."/>
            <person name="Degnan B.M."/>
            <person name="Rokhsar D.S."/>
        </authorList>
    </citation>
    <scope>NUCLEOTIDE SEQUENCE [LARGE SCALE GENOMIC DNA]</scope>
</reference>
<organism evidence="2">
    <name type="scientific">Amphimedon queenslandica</name>
    <name type="common">Sponge</name>
    <dbReference type="NCBI Taxonomy" id="400682"/>
    <lineage>
        <taxon>Eukaryota</taxon>
        <taxon>Metazoa</taxon>
        <taxon>Porifera</taxon>
        <taxon>Demospongiae</taxon>
        <taxon>Heteroscleromorpha</taxon>
        <taxon>Haplosclerida</taxon>
        <taxon>Niphatidae</taxon>
        <taxon>Amphimedon</taxon>
    </lineage>
</organism>
<dbReference type="EnsemblMetazoa" id="Aqu2.1.30078_001">
    <property type="protein sequence ID" value="Aqu2.1.30078_001"/>
    <property type="gene ID" value="Aqu2.1.30078"/>
</dbReference>
<proteinExistence type="predicted"/>
<dbReference type="InParanoid" id="A0A1X7UQN2"/>
<sequence>MSFIMTSLLIACSLLLCFNGAVGIPVPSGGGGNFVGTEIVTTPDQPKQPYGGSGESGVSQQDICIISDPSYYETSVFENIGSKLSSIKNPLYHVWSTVWNSSDIHHNTVLNSGITKPTNPSVLKTDSCAELYTALSNVVPLMECYFDALTVILGNLTTEVTHKYSSAWAGIRELVYEAYHNSSVLEDIKKLKSGFTSSCLAVTTSYNCSANLEAVEGGLNEVCSEPYCQPKKIEKYALLTIPIYTSVNRIQSTIDVIQTHIQVCSGGDDSDSRRRRG</sequence>
<name>A0A1X7UQN2_AMPQE</name>
<dbReference type="KEGG" id="aqu:109582574"/>
<reference evidence="2" key="2">
    <citation type="submission" date="2017-05" db="UniProtKB">
        <authorList>
            <consortium name="EnsemblMetazoa"/>
        </authorList>
    </citation>
    <scope>IDENTIFICATION</scope>
</reference>
<evidence type="ECO:0000313" key="2">
    <source>
        <dbReference type="EnsemblMetazoa" id="Aqu2.1.30078_001"/>
    </source>
</evidence>
<accession>A0A1X7UQN2</accession>
<dbReference type="AlphaFoldDB" id="A0A1X7UQN2"/>
<feature type="chain" id="PRO_5012869407" evidence="1">
    <location>
        <begin position="24"/>
        <end position="277"/>
    </location>
</feature>